<dbReference type="InterPro" id="IPR050570">
    <property type="entry name" value="Cell_wall_metabolism_enzyme"/>
</dbReference>
<organism evidence="2 3">
    <name type="scientific">Erysipelothrix inopinata</name>
    <dbReference type="NCBI Taxonomy" id="225084"/>
    <lineage>
        <taxon>Bacteria</taxon>
        <taxon>Bacillati</taxon>
        <taxon>Bacillota</taxon>
        <taxon>Erysipelotrichia</taxon>
        <taxon>Erysipelotrichales</taxon>
        <taxon>Erysipelotrichaceae</taxon>
        <taxon>Erysipelothrix</taxon>
    </lineage>
</organism>
<dbReference type="PANTHER" id="PTHR21666">
    <property type="entry name" value="PEPTIDASE-RELATED"/>
    <property type="match status" value="1"/>
</dbReference>
<dbReference type="EMBL" id="CP060715">
    <property type="protein sequence ID" value="QNN60679.1"/>
    <property type="molecule type" value="Genomic_DNA"/>
</dbReference>
<name>A0A7G9RYK4_9FIRM</name>
<dbReference type="PANTHER" id="PTHR21666:SF270">
    <property type="entry name" value="MUREIN HYDROLASE ACTIVATOR ENVC"/>
    <property type="match status" value="1"/>
</dbReference>
<dbReference type="GO" id="GO:0004222">
    <property type="term" value="F:metalloendopeptidase activity"/>
    <property type="evidence" value="ECO:0007669"/>
    <property type="project" value="TreeGrafter"/>
</dbReference>
<proteinExistence type="predicted"/>
<keyword evidence="3" id="KW-1185">Reference proteome</keyword>
<dbReference type="AlphaFoldDB" id="A0A7G9RYK4"/>
<feature type="domain" description="M23ase beta-sheet core" evidence="1">
    <location>
        <begin position="113"/>
        <end position="179"/>
    </location>
</feature>
<dbReference type="InterPro" id="IPR016047">
    <property type="entry name" value="M23ase_b-sheet_dom"/>
</dbReference>
<dbReference type="CDD" id="cd12797">
    <property type="entry name" value="M23_peptidase"/>
    <property type="match status" value="1"/>
</dbReference>
<gene>
    <name evidence="2" type="ORF">H9L01_09975</name>
</gene>
<protein>
    <submittedName>
        <fullName evidence="2">M23 family metallopeptidase</fullName>
    </submittedName>
</protein>
<dbReference type="Proteomes" id="UP000515928">
    <property type="component" value="Chromosome"/>
</dbReference>
<dbReference type="SUPFAM" id="SSF51261">
    <property type="entry name" value="Duplicated hybrid motif"/>
    <property type="match status" value="1"/>
</dbReference>
<reference evidence="2 3" key="1">
    <citation type="submission" date="2020-08" db="EMBL/GenBank/DDBJ databases">
        <title>Genome sequence of Erysipelothrix inopinata DSM 15511T.</title>
        <authorList>
            <person name="Hyun D.-W."/>
            <person name="Bae J.-W."/>
        </authorList>
    </citation>
    <scope>NUCLEOTIDE SEQUENCE [LARGE SCALE GENOMIC DNA]</scope>
    <source>
        <strain evidence="2 3">DSM 15511</strain>
    </source>
</reference>
<dbReference type="KEGG" id="eio:H9L01_09975"/>
<evidence type="ECO:0000313" key="3">
    <source>
        <dbReference type="Proteomes" id="UP000515928"/>
    </source>
</evidence>
<evidence type="ECO:0000259" key="1">
    <source>
        <dbReference type="Pfam" id="PF01551"/>
    </source>
</evidence>
<dbReference type="RefSeq" id="WP_187533803.1">
    <property type="nucleotide sequence ID" value="NZ_CBCSHU010000005.1"/>
</dbReference>
<accession>A0A7G9RYK4</accession>
<sequence>MINSITGKLPFSGKWIATATPAYKVPSHGTFNFGVGYAYDFVKVNDKKRVSKSYNWRSLLYKENPEDFYAFGEDILSPVDGCIVEVHNGESDNVVRRSLFTGIPYLLKQGQRIKNGVTKIAGNYVIIKNSDSDGFICIVHIKNNTITLEKGQKVKIGEKIGECGNSGNSIQPHIHIQATSNLDFFSENGIPLYFRDYYELNNNNFELVINPSFPSRKTIVANSIE</sequence>
<dbReference type="Pfam" id="PF01551">
    <property type="entry name" value="Peptidase_M23"/>
    <property type="match status" value="1"/>
</dbReference>
<dbReference type="InterPro" id="IPR011055">
    <property type="entry name" value="Dup_hybrid_motif"/>
</dbReference>
<dbReference type="Gene3D" id="2.70.70.10">
    <property type="entry name" value="Glucose Permease (Domain IIA)"/>
    <property type="match status" value="1"/>
</dbReference>
<evidence type="ECO:0000313" key="2">
    <source>
        <dbReference type="EMBL" id="QNN60679.1"/>
    </source>
</evidence>